<dbReference type="Proteomes" id="UP000650467">
    <property type="component" value="Unassembled WGS sequence"/>
</dbReference>
<feature type="region of interest" description="Disordered" evidence="2">
    <location>
        <begin position="108"/>
        <end position="127"/>
    </location>
</feature>
<evidence type="ECO:0000256" key="2">
    <source>
        <dbReference type="SAM" id="MobiDB-lite"/>
    </source>
</evidence>
<keyword evidence="4" id="KW-1185">Reference proteome</keyword>
<feature type="compositionally biased region" description="Low complexity" evidence="2">
    <location>
        <begin position="178"/>
        <end position="187"/>
    </location>
</feature>
<feature type="coiled-coil region" evidence="1">
    <location>
        <begin position="5"/>
        <end position="39"/>
    </location>
</feature>
<feature type="region of interest" description="Disordered" evidence="2">
    <location>
        <begin position="178"/>
        <end position="328"/>
    </location>
</feature>
<organism evidence="3 4">
    <name type="scientific">Chlamydomonas incerta</name>
    <dbReference type="NCBI Taxonomy" id="51695"/>
    <lineage>
        <taxon>Eukaryota</taxon>
        <taxon>Viridiplantae</taxon>
        <taxon>Chlorophyta</taxon>
        <taxon>core chlorophytes</taxon>
        <taxon>Chlorophyceae</taxon>
        <taxon>CS clade</taxon>
        <taxon>Chlamydomonadales</taxon>
        <taxon>Chlamydomonadaceae</taxon>
        <taxon>Chlamydomonas</taxon>
    </lineage>
</organism>
<name>A0A835WBY5_CHLIN</name>
<reference evidence="3" key="1">
    <citation type="journal article" date="2020" name="bioRxiv">
        <title>Comparative genomics of Chlamydomonas.</title>
        <authorList>
            <person name="Craig R.J."/>
            <person name="Hasan A.R."/>
            <person name="Ness R.W."/>
            <person name="Keightley P.D."/>
        </authorList>
    </citation>
    <scope>NUCLEOTIDE SEQUENCE</scope>
    <source>
        <strain evidence="3">SAG 7.73</strain>
    </source>
</reference>
<feature type="compositionally biased region" description="Low complexity" evidence="2">
    <location>
        <begin position="223"/>
        <end position="278"/>
    </location>
</feature>
<evidence type="ECO:0000313" key="3">
    <source>
        <dbReference type="EMBL" id="KAG2444588.1"/>
    </source>
</evidence>
<feature type="compositionally biased region" description="Basic and acidic residues" evidence="2">
    <location>
        <begin position="108"/>
        <end position="119"/>
    </location>
</feature>
<gene>
    <name evidence="3" type="ORF">HXX76_001333</name>
</gene>
<dbReference type="OrthoDB" id="10647501at2759"/>
<feature type="compositionally biased region" description="Low complexity" evidence="2">
    <location>
        <begin position="205"/>
        <end position="216"/>
    </location>
</feature>
<protein>
    <submittedName>
        <fullName evidence="3">Uncharacterized protein</fullName>
    </submittedName>
</protein>
<dbReference type="EMBL" id="JAEHOC010000002">
    <property type="protein sequence ID" value="KAG2444588.1"/>
    <property type="molecule type" value="Genomic_DNA"/>
</dbReference>
<evidence type="ECO:0000313" key="4">
    <source>
        <dbReference type="Proteomes" id="UP000650467"/>
    </source>
</evidence>
<proteinExistence type="predicted"/>
<evidence type="ECO:0000256" key="1">
    <source>
        <dbReference type="SAM" id="Coils"/>
    </source>
</evidence>
<feature type="coiled-coil region" evidence="1">
    <location>
        <begin position="64"/>
        <end position="107"/>
    </location>
</feature>
<keyword evidence="1" id="KW-0175">Coiled coil</keyword>
<sequence length="977" mass="96819">MAEAAEQLERELLELYRTLHQTERLLKEAEARATAAEARATGAPAPGVVAQAASATGATAAESHAASEAEARAAESAARAEQAEARVAALEQEAAALRAQLDGAREGRQLVQDGRERESAQPSAAAALHSHMEREMSHLGQQLQAAFALLAEQRAVVQAQTEQLQQLRAAAAGPQAAAEPGSAAAAAEARRGPVHADAPRGALPQQIRQPDQQEQQDGPSYGAPARSSAASLPPSPQRSAPSNAQPAAAAPALAVASAHPAGSRSQHAAAAGRPQPAASTVGGGGEAARAAALSTAAQAPLPHDGGPQHLTKRQRTCATASQAAPSSGVPAGALGAAGAAGRAAAQGAAGTGAAERAAGSRLCLRPQPSAGWRPVTDAMSLQPLAGAAVAAAVADGLHPQQPGATSGPAVAPTVATAAVPVPVPVAKAPVAAATDTAAVPGLPAAQAQAQAAGVSAPVQQPGFGGPPHGPASLPQSLLELQQRLIAAAAEQPSGDSLEFDFGGAELPPGPQPLPGSGALRIACCVPVAIRNVTLPACVVVEGCAPAVFRNVKFRGMPAWQEQAGGQVGGQVVVEATVTVAGAGAALALNGCCVEVAGGGGAAAALPLVPSSACVRYITGVLVKDGAAALLADCVVVGPHTRRDIQRQPPELESLGVATRGAGSSVCAGRVKVHDCNFGFAAQQKSFCVAVDCTGEACSNGFFAATGGRMWCGSQAAMEREAAAAPGTPLAVAVAALASSGGAGSHGRGHSSSGDGGGGCCATGSLVNGYAVYDSGSLLELLDGCRSERSAGPGCMAKDGGELRAVGFTSVEDDSGFLADGPWTLMELGGGCVAHASKKRGVDVQDLARIVIKSRRGAGPVAGSGLEERWDVAVESCGTEGFLANAGVLVMGVGARVVARGCGGDGFTAANGGRLHAAAAELCLAQRCSGYCFVAEDKASRVELGEEVCRAEVSNPASAKLRKFGAVVKGMLDVRTVN</sequence>
<feature type="compositionally biased region" description="Low complexity" evidence="2">
    <location>
        <begin position="287"/>
        <end position="299"/>
    </location>
</feature>
<comment type="caution">
    <text evidence="3">The sequence shown here is derived from an EMBL/GenBank/DDBJ whole genome shotgun (WGS) entry which is preliminary data.</text>
</comment>
<accession>A0A835WBY5</accession>
<dbReference type="AlphaFoldDB" id="A0A835WBY5"/>